<dbReference type="EMBL" id="BK016060">
    <property type="protein sequence ID" value="DAF91736.1"/>
    <property type="molecule type" value="Genomic_DNA"/>
</dbReference>
<proteinExistence type="predicted"/>
<protein>
    <submittedName>
        <fullName evidence="1">Uncharacterized protein</fullName>
    </submittedName>
</protein>
<name>A0A8S5UB92_9VIRU</name>
<accession>A0A8S5UB92</accession>
<reference evidence="1" key="1">
    <citation type="journal article" date="2021" name="Proc. Natl. Acad. Sci. U.S.A.">
        <title>A Catalog of Tens of Thousands of Viruses from Human Metagenomes Reveals Hidden Associations with Chronic Diseases.</title>
        <authorList>
            <person name="Tisza M.J."/>
            <person name="Buck C.B."/>
        </authorList>
    </citation>
    <scope>NUCLEOTIDE SEQUENCE</scope>
    <source>
        <strain evidence="1">CtJfE44</strain>
    </source>
</reference>
<evidence type="ECO:0000313" key="1">
    <source>
        <dbReference type="EMBL" id="DAF91736.1"/>
    </source>
</evidence>
<sequence length="51" mass="6072">MNKFYKGTRKDLTLSNLKTYQCYILLCKRTGRITLICVFFMSHKPSVYFIS</sequence>
<organism evidence="1">
    <name type="scientific">Inoviridae sp. ctJfE44</name>
    <dbReference type="NCBI Taxonomy" id="2825779"/>
    <lineage>
        <taxon>Viruses</taxon>
        <taxon>Monodnaviria</taxon>
        <taxon>Loebvirae</taxon>
        <taxon>Hofneiviricota</taxon>
        <taxon>Faserviricetes</taxon>
        <taxon>Tubulavirales</taxon>
        <taxon>Inoviridae</taxon>
    </lineage>
</organism>